<accession>F3KI22</accession>
<dbReference type="HOGENOM" id="CLU_128582_2_0_2"/>
<proteinExistence type="predicted"/>
<gene>
    <name evidence="1" type="ORF">Nlim_0114</name>
</gene>
<dbReference type="AlphaFoldDB" id="F3KI22"/>
<protein>
    <recommendedName>
        <fullName evidence="2">Roadblock/LAMTOR2 domain-containing protein</fullName>
    </recommendedName>
</protein>
<name>F3KI22_9ARCH</name>
<evidence type="ECO:0000313" key="1">
    <source>
        <dbReference type="EMBL" id="EGG42979.1"/>
    </source>
</evidence>
<dbReference type="STRING" id="886738.Nlim_0114"/>
<dbReference type="Proteomes" id="UP000004348">
    <property type="component" value="Chromosome"/>
</dbReference>
<comment type="caution">
    <text evidence="1">The sequence shown here is derived from an EMBL/GenBank/DDBJ whole genome shotgun (WGS) entry which is preliminary data.</text>
</comment>
<reference evidence="1" key="1">
    <citation type="journal article" date="2011" name="PLoS ONE">
        <title>Genome of a low-salinity ammonia-oxidizing archaeon determined by single-cell and metagenomic analysis.</title>
        <authorList>
            <person name="Blainey P.C."/>
            <person name="Mosier A.C."/>
            <person name="Potanina A."/>
            <person name="Francis C.A."/>
            <person name="Quake S.R."/>
        </authorList>
    </citation>
    <scope>NUCLEOTIDE SEQUENCE [LARGE SCALE GENOMIC DNA]</scope>
    <source>
        <strain evidence="1">SFB1</strain>
    </source>
</reference>
<sequence>MDFEKLCNDVLKVDPHVRFTGVLDSKGDLIIEKSRDDANLLNPDEGKMSIHYTFERWTRLQNLSYKFGKEKLAIIEYENVILISLQLNKNLFLFSTDPGADYTNIIVKIKDIIAKLEK</sequence>
<evidence type="ECO:0008006" key="2">
    <source>
        <dbReference type="Google" id="ProtNLM"/>
    </source>
</evidence>
<organism evidence="1">
    <name type="scientific">Candidatus Nitrosarchaeum limnium SFB1</name>
    <dbReference type="NCBI Taxonomy" id="886738"/>
    <lineage>
        <taxon>Archaea</taxon>
        <taxon>Nitrososphaerota</taxon>
        <taxon>Nitrososphaeria</taxon>
        <taxon>Nitrosopumilales</taxon>
        <taxon>Nitrosopumilaceae</taxon>
        <taxon>Nitrosarchaeum</taxon>
    </lineage>
</organism>
<dbReference type="EMBL" id="AEGP01000015">
    <property type="protein sequence ID" value="EGG42979.1"/>
    <property type="molecule type" value="Genomic_DNA"/>
</dbReference>